<evidence type="ECO:0008006" key="5">
    <source>
        <dbReference type="Google" id="ProtNLM"/>
    </source>
</evidence>
<evidence type="ECO:0000313" key="3">
    <source>
        <dbReference type="EMBL" id="KAH1122442.1"/>
    </source>
</evidence>
<accession>A0A9D3WE77</accession>
<reference evidence="3 4" key="1">
    <citation type="journal article" date="2021" name="Plant Biotechnol. J.">
        <title>Multi-omics assisted identification of the key and species-specific regulatory components of drought-tolerant mechanisms in Gossypium stocksii.</title>
        <authorList>
            <person name="Yu D."/>
            <person name="Ke L."/>
            <person name="Zhang D."/>
            <person name="Wu Y."/>
            <person name="Sun Y."/>
            <person name="Mei J."/>
            <person name="Sun J."/>
            <person name="Sun Y."/>
        </authorList>
    </citation>
    <scope>NUCLEOTIDE SEQUENCE [LARGE SCALE GENOMIC DNA]</scope>
    <source>
        <strain evidence="4">cv. E1</strain>
        <tissue evidence="3">Leaf</tissue>
    </source>
</reference>
<dbReference type="Proteomes" id="UP000828251">
    <property type="component" value="Unassembled WGS sequence"/>
</dbReference>
<dbReference type="PANTHER" id="PTHR31286">
    <property type="entry name" value="GLYCINE-RICH CELL WALL STRUCTURAL PROTEIN 1.8-LIKE"/>
    <property type="match status" value="1"/>
</dbReference>
<evidence type="ECO:0000259" key="2">
    <source>
        <dbReference type="Pfam" id="PF14392"/>
    </source>
</evidence>
<protein>
    <recommendedName>
        <fullName evidence="5">DUF4283 domain-containing protein</fullName>
    </recommendedName>
</protein>
<organism evidence="3 4">
    <name type="scientific">Gossypium stocksii</name>
    <dbReference type="NCBI Taxonomy" id="47602"/>
    <lineage>
        <taxon>Eukaryota</taxon>
        <taxon>Viridiplantae</taxon>
        <taxon>Streptophyta</taxon>
        <taxon>Embryophyta</taxon>
        <taxon>Tracheophyta</taxon>
        <taxon>Spermatophyta</taxon>
        <taxon>Magnoliopsida</taxon>
        <taxon>eudicotyledons</taxon>
        <taxon>Gunneridae</taxon>
        <taxon>Pentapetalae</taxon>
        <taxon>rosids</taxon>
        <taxon>malvids</taxon>
        <taxon>Malvales</taxon>
        <taxon>Malvaceae</taxon>
        <taxon>Malvoideae</taxon>
        <taxon>Gossypium</taxon>
    </lineage>
</organism>
<dbReference type="OrthoDB" id="1707487at2759"/>
<sequence>MANVDLVDSELADLNLLDEEEELLVVLNENGADEKLFDFCLVGRVLTESVVNFGALKNTLAYLWHPLRGVSITEMENKRILFRFYCEVDLQRVLDGLPWFFNHHLIIFHRLEGGEDPNLVPLWHTLFWVHVHNLPVDLTSEGTARQLGDFVGKFLKYDTSLIAKGVGSYIHIRVILDVRLPLKRKKRIGVGHNKFLYVSFQYERLPLFCFFCRKLGHGESYCDLRLSLESQQIVFGWDASLRVVPRRGGKVSK</sequence>
<dbReference type="Pfam" id="PF14111">
    <property type="entry name" value="DUF4283"/>
    <property type="match status" value="1"/>
</dbReference>
<dbReference type="InterPro" id="IPR040256">
    <property type="entry name" value="At4g02000-like"/>
</dbReference>
<evidence type="ECO:0000259" key="1">
    <source>
        <dbReference type="Pfam" id="PF14111"/>
    </source>
</evidence>
<dbReference type="PANTHER" id="PTHR31286:SF153">
    <property type="entry name" value="DUF4283 DOMAIN PROTEIN"/>
    <property type="match status" value="1"/>
</dbReference>
<dbReference type="InterPro" id="IPR025836">
    <property type="entry name" value="Zn_knuckle_CX2CX4HX4C"/>
</dbReference>
<dbReference type="InterPro" id="IPR025558">
    <property type="entry name" value="DUF4283"/>
</dbReference>
<proteinExistence type="predicted"/>
<dbReference type="Pfam" id="PF14392">
    <property type="entry name" value="zf-CCHC_4"/>
    <property type="match status" value="1"/>
</dbReference>
<keyword evidence="4" id="KW-1185">Reference proteome</keyword>
<gene>
    <name evidence="3" type="ORF">J1N35_005602</name>
</gene>
<comment type="caution">
    <text evidence="3">The sequence shown here is derived from an EMBL/GenBank/DDBJ whole genome shotgun (WGS) entry which is preliminary data.</text>
</comment>
<feature type="domain" description="Zinc knuckle CX2CX4HX4C" evidence="2">
    <location>
        <begin position="176"/>
        <end position="223"/>
    </location>
</feature>
<name>A0A9D3WE77_9ROSI</name>
<evidence type="ECO:0000313" key="4">
    <source>
        <dbReference type="Proteomes" id="UP000828251"/>
    </source>
</evidence>
<dbReference type="AlphaFoldDB" id="A0A9D3WE77"/>
<feature type="domain" description="DUF4283" evidence="1">
    <location>
        <begin position="35"/>
        <end position="117"/>
    </location>
</feature>
<dbReference type="EMBL" id="JAIQCV010000002">
    <property type="protein sequence ID" value="KAH1122442.1"/>
    <property type="molecule type" value="Genomic_DNA"/>
</dbReference>